<dbReference type="InterPro" id="IPR005119">
    <property type="entry name" value="LysR_subst-bd"/>
</dbReference>
<dbReference type="GO" id="GO:0003700">
    <property type="term" value="F:DNA-binding transcription factor activity"/>
    <property type="evidence" value="ECO:0007669"/>
    <property type="project" value="InterPro"/>
</dbReference>
<dbReference type="SUPFAM" id="SSF46785">
    <property type="entry name" value="Winged helix' DNA-binding domain"/>
    <property type="match status" value="1"/>
</dbReference>
<dbReference type="InterPro" id="IPR000847">
    <property type="entry name" value="LysR_HTH_N"/>
</dbReference>
<dbReference type="PROSITE" id="PS50931">
    <property type="entry name" value="HTH_LYSR"/>
    <property type="match status" value="1"/>
</dbReference>
<dbReference type="Pfam" id="PF00126">
    <property type="entry name" value="HTH_1"/>
    <property type="match status" value="1"/>
</dbReference>
<protein>
    <submittedName>
        <fullName evidence="6">Transcriptional regulator GcvA</fullName>
    </submittedName>
</protein>
<dbReference type="CDD" id="cd08481">
    <property type="entry name" value="PBP2_GcdR_like"/>
    <property type="match status" value="1"/>
</dbReference>
<dbReference type="PANTHER" id="PTHR30537:SF26">
    <property type="entry name" value="GLYCINE CLEAVAGE SYSTEM TRANSCRIPTIONAL ACTIVATOR"/>
    <property type="match status" value="1"/>
</dbReference>
<gene>
    <name evidence="6" type="primary">gcvA</name>
    <name evidence="6" type="ORF">FNB15_09665</name>
</gene>
<dbReference type="SUPFAM" id="SSF53850">
    <property type="entry name" value="Periplasmic binding protein-like II"/>
    <property type="match status" value="1"/>
</dbReference>
<dbReference type="GO" id="GO:0043565">
    <property type="term" value="F:sequence-specific DNA binding"/>
    <property type="evidence" value="ECO:0007669"/>
    <property type="project" value="TreeGrafter"/>
</dbReference>
<evidence type="ECO:0000313" key="7">
    <source>
        <dbReference type="Proteomes" id="UP000317496"/>
    </source>
</evidence>
<dbReference type="PANTHER" id="PTHR30537">
    <property type="entry name" value="HTH-TYPE TRANSCRIPTIONAL REGULATOR"/>
    <property type="match status" value="1"/>
</dbReference>
<accession>A0A516H184</accession>
<keyword evidence="2" id="KW-0805">Transcription regulation</keyword>
<evidence type="ECO:0000256" key="4">
    <source>
        <dbReference type="ARBA" id="ARBA00023163"/>
    </source>
</evidence>
<dbReference type="OrthoDB" id="9794694at2"/>
<reference evidence="6 7" key="1">
    <citation type="submission" date="2019-07" db="EMBL/GenBank/DDBJ databases">
        <title>Genome sequencing for Ferrovibrio sp. K5.</title>
        <authorList>
            <person name="Park S.-J."/>
        </authorList>
    </citation>
    <scope>NUCLEOTIDE SEQUENCE [LARGE SCALE GENOMIC DNA]</scope>
    <source>
        <strain evidence="6 7">K5</strain>
    </source>
</reference>
<feature type="domain" description="HTH lysR-type" evidence="5">
    <location>
        <begin position="10"/>
        <end position="67"/>
    </location>
</feature>
<sequence length="303" mass="33076">MLALPRRFLPPLSALTAFEAAARHESFTAAAAELNVSQAAVSRRVQLLEELLGLTLFERIRQRVVLTPAGAGYARELQDALGRIGAATVNTMAARSGNAILTVATLPTFGTRWLIPRLPEFAAKHPQITVNLPTRIETFDFAAEPLDAAISFGDPVWPGAVVDRLIEEELVPVASKKLLTKHRVKKPEDLFKLPLLQQSTRPSAWADWFTAAGMAAPQVTLGPRYGQFAMVVQAAVVGLGAAIVPRFLVEPELADGSLVMPFTQSIGSKQAYCLFYPEARRNDPALRAFRDWLLDAVKQASKR</sequence>
<dbReference type="NCBIfam" id="NF008352">
    <property type="entry name" value="PRK11139.1"/>
    <property type="match status" value="1"/>
</dbReference>
<dbReference type="KEGG" id="fer:FNB15_09665"/>
<evidence type="ECO:0000256" key="2">
    <source>
        <dbReference type="ARBA" id="ARBA00023015"/>
    </source>
</evidence>
<dbReference type="Pfam" id="PF03466">
    <property type="entry name" value="LysR_substrate"/>
    <property type="match status" value="1"/>
</dbReference>
<evidence type="ECO:0000256" key="1">
    <source>
        <dbReference type="ARBA" id="ARBA00009437"/>
    </source>
</evidence>
<dbReference type="AlphaFoldDB" id="A0A516H184"/>
<dbReference type="Gene3D" id="1.10.10.10">
    <property type="entry name" value="Winged helix-like DNA-binding domain superfamily/Winged helix DNA-binding domain"/>
    <property type="match status" value="1"/>
</dbReference>
<dbReference type="Gene3D" id="3.40.190.10">
    <property type="entry name" value="Periplasmic binding protein-like II"/>
    <property type="match status" value="2"/>
</dbReference>
<dbReference type="PRINTS" id="PR00039">
    <property type="entry name" value="HTHLYSR"/>
</dbReference>
<evidence type="ECO:0000256" key="3">
    <source>
        <dbReference type="ARBA" id="ARBA00023125"/>
    </source>
</evidence>
<dbReference type="Proteomes" id="UP000317496">
    <property type="component" value="Chromosome"/>
</dbReference>
<dbReference type="InterPro" id="IPR058163">
    <property type="entry name" value="LysR-type_TF_proteobact-type"/>
</dbReference>
<organism evidence="6 7">
    <name type="scientific">Ferrovibrio terrae</name>
    <dbReference type="NCBI Taxonomy" id="2594003"/>
    <lineage>
        <taxon>Bacteria</taxon>
        <taxon>Pseudomonadati</taxon>
        <taxon>Pseudomonadota</taxon>
        <taxon>Alphaproteobacteria</taxon>
        <taxon>Rhodospirillales</taxon>
        <taxon>Rhodospirillaceae</taxon>
        <taxon>Ferrovibrio</taxon>
    </lineage>
</organism>
<evidence type="ECO:0000313" key="6">
    <source>
        <dbReference type="EMBL" id="QDO97516.1"/>
    </source>
</evidence>
<dbReference type="EMBL" id="CP041636">
    <property type="protein sequence ID" value="QDO97516.1"/>
    <property type="molecule type" value="Genomic_DNA"/>
</dbReference>
<dbReference type="FunFam" id="3.40.190.10:FF:000017">
    <property type="entry name" value="Glycine cleavage system transcriptional activator"/>
    <property type="match status" value="1"/>
</dbReference>
<keyword evidence="4" id="KW-0804">Transcription</keyword>
<dbReference type="InterPro" id="IPR036390">
    <property type="entry name" value="WH_DNA-bd_sf"/>
</dbReference>
<evidence type="ECO:0000259" key="5">
    <source>
        <dbReference type="PROSITE" id="PS50931"/>
    </source>
</evidence>
<comment type="similarity">
    <text evidence="1">Belongs to the LysR transcriptional regulatory family.</text>
</comment>
<dbReference type="InterPro" id="IPR036388">
    <property type="entry name" value="WH-like_DNA-bd_sf"/>
</dbReference>
<proteinExistence type="inferred from homology"/>
<name>A0A516H184_9PROT</name>
<dbReference type="FunFam" id="1.10.10.10:FF:000001">
    <property type="entry name" value="LysR family transcriptional regulator"/>
    <property type="match status" value="1"/>
</dbReference>
<keyword evidence="3" id="KW-0238">DNA-binding</keyword>
<dbReference type="GO" id="GO:0006351">
    <property type="term" value="P:DNA-templated transcription"/>
    <property type="evidence" value="ECO:0007669"/>
    <property type="project" value="TreeGrafter"/>
</dbReference>
<keyword evidence="7" id="KW-1185">Reference proteome</keyword>